<dbReference type="InterPro" id="IPR036291">
    <property type="entry name" value="NAD(P)-bd_dom_sf"/>
</dbReference>
<evidence type="ECO:0000256" key="1">
    <source>
        <dbReference type="ARBA" id="ARBA00006328"/>
    </source>
</evidence>
<evidence type="ECO:0000259" key="3">
    <source>
        <dbReference type="Pfam" id="PF05368"/>
    </source>
</evidence>
<accession>A0A6A6UNE6</accession>
<dbReference type="InterPro" id="IPR008030">
    <property type="entry name" value="NmrA-like"/>
</dbReference>
<keyword evidence="2" id="KW-0521">NADP</keyword>
<comment type="similarity">
    <text evidence="1">Belongs to the NmrA-type oxidoreductase family.</text>
</comment>
<dbReference type="Pfam" id="PF05368">
    <property type="entry name" value="NmrA"/>
    <property type="match status" value="1"/>
</dbReference>
<evidence type="ECO:0000313" key="4">
    <source>
        <dbReference type="EMBL" id="KAF2673300.1"/>
    </source>
</evidence>
<reference evidence="4" key="1">
    <citation type="journal article" date="2020" name="Stud. Mycol.">
        <title>101 Dothideomycetes genomes: a test case for predicting lifestyles and emergence of pathogens.</title>
        <authorList>
            <person name="Haridas S."/>
            <person name="Albert R."/>
            <person name="Binder M."/>
            <person name="Bloem J."/>
            <person name="Labutti K."/>
            <person name="Salamov A."/>
            <person name="Andreopoulos B."/>
            <person name="Baker S."/>
            <person name="Barry K."/>
            <person name="Bills G."/>
            <person name="Bluhm B."/>
            <person name="Cannon C."/>
            <person name="Castanera R."/>
            <person name="Culley D."/>
            <person name="Daum C."/>
            <person name="Ezra D."/>
            <person name="Gonzalez J."/>
            <person name="Henrissat B."/>
            <person name="Kuo A."/>
            <person name="Liang C."/>
            <person name="Lipzen A."/>
            <person name="Lutzoni F."/>
            <person name="Magnuson J."/>
            <person name="Mondo S."/>
            <person name="Nolan M."/>
            <person name="Ohm R."/>
            <person name="Pangilinan J."/>
            <person name="Park H.-J."/>
            <person name="Ramirez L."/>
            <person name="Alfaro M."/>
            <person name="Sun H."/>
            <person name="Tritt A."/>
            <person name="Yoshinaga Y."/>
            <person name="Zwiers L.-H."/>
            <person name="Turgeon B."/>
            <person name="Goodwin S."/>
            <person name="Spatafora J."/>
            <person name="Crous P."/>
            <person name="Grigoriev I."/>
        </authorList>
    </citation>
    <scope>NUCLEOTIDE SEQUENCE</scope>
    <source>
        <strain evidence="4">CBS 115976</strain>
    </source>
</reference>
<dbReference type="Proteomes" id="UP000799302">
    <property type="component" value="Unassembled WGS sequence"/>
</dbReference>
<evidence type="ECO:0000256" key="2">
    <source>
        <dbReference type="ARBA" id="ARBA00022857"/>
    </source>
</evidence>
<dbReference type="AlphaFoldDB" id="A0A6A6UNE6"/>
<dbReference type="EMBL" id="MU004231">
    <property type="protein sequence ID" value="KAF2673300.1"/>
    <property type="molecule type" value="Genomic_DNA"/>
</dbReference>
<organism evidence="4 5">
    <name type="scientific">Microthyrium microscopicum</name>
    <dbReference type="NCBI Taxonomy" id="703497"/>
    <lineage>
        <taxon>Eukaryota</taxon>
        <taxon>Fungi</taxon>
        <taxon>Dikarya</taxon>
        <taxon>Ascomycota</taxon>
        <taxon>Pezizomycotina</taxon>
        <taxon>Dothideomycetes</taxon>
        <taxon>Dothideomycetes incertae sedis</taxon>
        <taxon>Microthyriales</taxon>
        <taxon>Microthyriaceae</taxon>
        <taxon>Microthyrium</taxon>
    </lineage>
</organism>
<dbReference type="OrthoDB" id="300709at2759"/>
<dbReference type="PANTHER" id="PTHR42748:SF14">
    <property type="entry name" value="SNOAL-LIKE DOMAIN-CONTAINING PROTEIN"/>
    <property type="match status" value="1"/>
</dbReference>
<feature type="domain" description="NmrA-like" evidence="3">
    <location>
        <begin position="6"/>
        <end position="253"/>
    </location>
</feature>
<proteinExistence type="inferred from homology"/>
<dbReference type="SUPFAM" id="SSF51735">
    <property type="entry name" value="NAD(P)-binding Rossmann-fold domains"/>
    <property type="match status" value="1"/>
</dbReference>
<dbReference type="PANTHER" id="PTHR42748">
    <property type="entry name" value="NITROGEN METABOLITE REPRESSION PROTEIN NMRA FAMILY MEMBER"/>
    <property type="match status" value="1"/>
</dbReference>
<name>A0A6A6UNE6_9PEZI</name>
<protein>
    <submittedName>
        <fullName evidence="4">NAD(P)-binding protein</fullName>
    </submittedName>
</protein>
<dbReference type="GO" id="GO:0005634">
    <property type="term" value="C:nucleus"/>
    <property type="evidence" value="ECO:0007669"/>
    <property type="project" value="TreeGrafter"/>
</dbReference>
<gene>
    <name evidence="4" type="ORF">BT63DRAFT_153001</name>
</gene>
<dbReference type="Gene3D" id="3.90.25.10">
    <property type="entry name" value="UDP-galactose 4-epimerase, domain 1"/>
    <property type="match status" value="1"/>
</dbReference>
<evidence type="ECO:0000313" key="5">
    <source>
        <dbReference type="Proteomes" id="UP000799302"/>
    </source>
</evidence>
<sequence length="369" mass="41089">MSPPLVFIVGGTGAQGIPIVKSLVEDGSYSVRILTRDTSSKRAMELQALSPSNVSLVSGTFFSEDDLRAGFHGADYAFINIDGFNSGEKAEIFWTMRAYELALEEGVKFYVHGNLDFVYKKSGYKPEFRTGHYDGKGRAGEWILDQAKHNTQMGAALFTTGPYIQMAISKNTPFQPVVEDGVVIWRVPIGQGAAAHVDLDDCGHYVRWMLDNQTQSNGKDLEVAIDMINYDDMAKAFTKVTGKPARYEPVDLDTWWKTGPMARAAGFSSGYGVALDDPSAVTIRENFTGFLKMWEASVGNKGLIQRDFDLLDKIHPTRTKSAEEWLRKEEKRGVEAGLGSLWERVNDLKLLLKNQEDGSRFREETSSKI</sequence>
<dbReference type="InterPro" id="IPR051164">
    <property type="entry name" value="NmrA-like_oxidored"/>
</dbReference>
<keyword evidence="5" id="KW-1185">Reference proteome</keyword>
<dbReference type="Gene3D" id="3.40.50.720">
    <property type="entry name" value="NAD(P)-binding Rossmann-like Domain"/>
    <property type="match status" value="1"/>
</dbReference>